<proteinExistence type="predicted"/>
<gene>
    <name evidence="1" type="ORF">EK21DRAFT_95416</name>
</gene>
<keyword evidence="2" id="KW-1185">Reference proteome</keyword>
<comment type="caution">
    <text evidence="1">The sequence shown here is derived from an EMBL/GenBank/DDBJ whole genome shotgun (WGS) entry which is preliminary data.</text>
</comment>
<sequence length="351" mass="39114">MDEMSLACWAHVSFSCSIGFLTDWLWLSSEVMVQPRHKCESNIVCPELSINKTVLYSAMICDYIALQERVFIVFDATIRLSGQMSWSLMPAWVTAASSFNHSPRTSSHAAPGLVPRLVLVYRPSSLGEAKRRRGVISGRLPKSHRGYANRQSVGEACKKVCKSIQPALSTCSTKEWQNSVWTTFGLELQRLCVCTHTSLAASDEQDRQDDSFTLSTAIRQVSRSRTKLVLIWSQRGTSAPVCIGGIGYNPLYEGCAATPTTMTHTTTLVRTSIATAVNSYVQVAVFNLKDGDWLSKYFWFYPSVVQEDTRLESCTGSITEQAVKDEVRTCLRYNIAALDPAPVVYGLWIYD</sequence>
<evidence type="ECO:0000313" key="1">
    <source>
        <dbReference type="EMBL" id="KAF2022825.1"/>
    </source>
</evidence>
<reference evidence="1" key="1">
    <citation type="journal article" date="2020" name="Stud. Mycol.">
        <title>101 Dothideomycetes genomes: a test case for predicting lifestyles and emergence of pathogens.</title>
        <authorList>
            <person name="Haridas S."/>
            <person name="Albert R."/>
            <person name="Binder M."/>
            <person name="Bloem J."/>
            <person name="Labutti K."/>
            <person name="Salamov A."/>
            <person name="Andreopoulos B."/>
            <person name="Baker S."/>
            <person name="Barry K."/>
            <person name="Bills G."/>
            <person name="Bluhm B."/>
            <person name="Cannon C."/>
            <person name="Castanera R."/>
            <person name="Culley D."/>
            <person name="Daum C."/>
            <person name="Ezra D."/>
            <person name="Gonzalez J."/>
            <person name="Henrissat B."/>
            <person name="Kuo A."/>
            <person name="Liang C."/>
            <person name="Lipzen A."/>
            <person name="Lutzoni F."/>
            <person name="Magnuson J."/>
            <person name="Mondo S."/>
            <person name="Nolan M."/>
            <person name="Ohm R."/>
            <person name="Pangilinan J."/>
            <person name="Park H.-J."/>
            <person name="Ramirez L."/>
            <person name="Alfaro M."/>
            <person name="Sun H."/>
            <person name="Tritt A."/>
            <person name="Yoshinaga Y."/>
            <person name="Zwiers L.-H."/>
            <person name="Turgeon B."/>
            <person name="Goodwin S."/>
            <person name="Spatafora J."/>
            <person name="Crous P."/>
            <person name="Grigoriev I."/>
        </authorList>
    </citation>
    <scope>NUCLEOTIDE SEQUENCE</scope>
    <source>
        <strain evidence="1">CBS 110217</strain>
    </source>
</reference>
<accession>A0A9P4GVN0</accession>
<protein>
    <submittedName>
        <fullName evidence="1">Uncharacterized protein</fullName>
    </submittedName>
</protein>
<organism evidence="1 2">
    <name type="scientific">Setomelanomma holmii</name>
    <dbReference type="NCBI Taxonomy" id="210430"/>
    <lineage>
        <taxon>Eukaryota</taxon>
        <taxon>Fungi</taxon>
        <taxon>Dikarya</taxon>
        <taxon>Ascomycota</taxon>
        <taxon>Pezizomycotina</taxon>
        <taxon>Dothideomycetes</taxon>
        <taxon>Pleosporomycetidae</taxon>
        <taxon>Pleosporales</taxon>
        <taxon>Pleosporineae</taxon>
        <taxon>Phaeosphaeriaceae</taxon>
        <taxon>Setomelanomma</taxon>
    </lineage>
</organism>
<dbReference type="AlphaFoldDB" id="A0A9P4GVN0"/>
<dbReference type="EMBL" id="ML978431">
    <property type="protein sequence ID" value="KAF2022825.1"/>
    <property type="molecule type" value="Genomic_DNA"/>
</dbReference>
<dbReference type="Proteomes" id="UP000799777">
    <property type="component" value="Unassembled WGS sequence"/>
</dbReference>
<name>A0A9P4GVN0_9PLEO</name>
<evidence type="ECO:0000313" key="2">
    <source>
        <dbReference type="Proteomes" id="UP000799777"/>
    </source>
</evidence>